<name>A0A834SQI6_9FABA</name>
<reference evidence="1" key="1">
    <citation type="submission" date="2020-09" db="EMBL/GenBank/DDBJ databases">
        <title>Genome-Enabled Discovery of Anthraquinone Biosynthesis in Senna tora.</title>
        <authorList>
            <person name="Kang S.-H."/>
            <person name="Pandey R.P."/>
            <person name="Lee C.-M."/>
            <person name="Sim J.-S."/>
            <person name="Jeong J.-T."/>
            <person name="Choi B.-S."/>
            <person name="Jung M."/>
            <person name="Ginzburg D."/>
            <person name="Zhao K."/>
            <person name="Won S.Y."/>
            <person name="Oh T.-J."/>
            <person name="Yu Y."/>
            <person name="Kim N.-H."/>
            <person name="Lee O.R."/>
            <person name="Lee T.-H."/>
            <person name="Bashyal P."/>
            <person name="Kim T.-S."/>
            <person name="Lee W.-H."/>
            <person name="Kawkins C."/>
            <person name="Kim C.-K."/>
            <person name="Kim J.S."/>
            <person name="Ahn B.O."/>
            <person name="Rhee S.Y."/>
            <person name="Sohng J.K."/>
        </authorList>
    </citation>
    <scope>NUCLEOTIDE SEQUENCE</scope>
    <source>
        <tissue evidence="1">Leaf</tissue>
    </source>
</reference>
<evidence type="ECO:0000313" key="1">
    <source>
        <dbReference type="EMBL" id="KAF7807193.1"/>
    </source>
</evidence>
<keyword evidence="2" id="KW-1185">Reference proteome</keyword>
<sequence length="85" mass="9853">MKQKKIKCSSSTSKLVKYFRNEIVSKRSPSFTSFNCAYWGVIFHWFFSGFGDHILNLIVQGIPNILTTYQVVQQAITIRLWVFTG</sequence>
<proteinExistence type="predicted"/>
<protein>
    <submittedName>
        <fullName evidence="1">Uncharacterized protein</fullName>
    </submittedName>
</protein>
<comment type="caution">
    <text evidence="1">The sequence shown here is derived from an EMBL/GenBank/DDBJ whole genome shotgun (WGS) entry which is preliminary data.</text>
</comment>
<gene>
    <name evidence="1" type="ORF">G2W53_039354</name>
</gene>
<dbReference type="Proteomes" id="UP000634136">
    <property type="component" value="Unassembled WGS sequence"/>
</dbReference>
<evidence type="ECO:0000313" key="2">
    <source>
        <dbReference type="Proteomes" id="UP000634136"/>
    </source>
</evidence>
<dbReference type="AlphaFoldDB" id="A0A834SQI6"/>
<accession>A0A834SQI6</accession>
<dbReference type="EMBL" id="JAAIUW010000012">
    <property type="protein sequence ID" value="KAF7807193.1"/>
    <property type="molecule type" value="Genomic_DNA"/>
</dbReference>
<organism evidence="1 2">
    <name type="scientific">Senna tora</name>
    <dbReference type="NCBI Taxonomy" id="362788"/>
    <lineage>
        <taxon>Eukaryota</taxon>
        <taxon>Viridiplantae</taxon>
        <taxon>Streptophyta</taxon>
        <taxon>Embryophyta</taxon>
        <taxon>Tracheophyta</taxon>
        <taxon>Spermatophyta</taxon>
        <taxon>Magnoliopsida</taxon>
        <taxon>eudicotyledons</taxon>
        <taxon>Gunneridae</taxon>
        <taxon>Pentapetalae</taxon>
        <taxon>rosids</taxon>
        <taxon>fabids</taxon>
        <taxon>Fabales</taxon>
        <taxon>Fabaceae</taxon>
        <taxon>Caesalpinioideae</taxon>
        <taxon>Cassia clade</taxon>
        <taxon>Senna</taxon>
    </lineage>
</organism>